<keyword evidence="7 8" id="KW-0472">Membrane</keyword>
<dbReference type="eggNOG" id="COG0842">
    <property type="taxonomic scope" value="Bacteria"/>
</dbReference>
<evidence type="ECO:0000256" key="2">
    <source>
        <dbReference type="ARBA" id="ARBA00007783"/>
    </source>
</evidence>
<dbReference type="GO" id="GO:0140359">
    <property type="term" value="F:ABC-type transporter activity"/>
    <property type="evidence" value="ECO:0007669"/>
    <property type="project" value="InterPro"/>
</dbReference>
<dbReference type="GO" id="GO:0005886">
    <property type="term" value="C:plasma membrane"/>
    <property type="evidence" value="ECO:0007669"/>
    <property type="project" value="UniProtKB-SubCell"/>
</dbReference>
<dbReference type="PhylomeDB" id="Q6NBZ3"/>
<proteinExistence type="inferred from homology"/>
<reference evidence="10" key="1">
    <citation type="journal article" date="2004" name="Nat. Biotechnol.">
        <title>Complete genome sequence of the metabolically versatile photosynthetic bacterium Rhodopseudomonas palustris.</title>
        <authorList>
            <person name="Larimer F.W."/>
            <person name="Chain P."/>
            <person name="Hauser L."/>
            <person name="Lamerdin J."/>
            <person name="Malfatti S."/>
            <person name="Do L."/>
            <person name="Land M.L."/>
            <person name="Pelletier D.A."/>
            <person name="Beatty J.T."/>
            <person name="Lang A.S."/>
            <person name="Tabita F.R."/>
            <person name="Gibson J.L."/>
            <person name="Hanson T.E."/>
            <person name="Bobst C."/>
            <person name="Torres J.L."/>
            <person name="Peres C."/>
            <person name="Harrison F.H."/>
            <person name="Gibson J."/>
            <person name="Harwood C.S."/>
        </authorList>
    </citation>
    <scope>NUCLEOTIDE SEQUENCE [LARGE SCALE GENOMIC DNA]</scope>
    <source>
        <strain evidence="10">CGA009</strain>
    </source>
</reference>
<evidence type="ECO:0000256" key="7">
    <source>
        <dbReference type="ARBA" id="ARBA00023136"/>
    </source>
</evidence>
<evidence type="ECO:0000256" key="1">
    <source>
        <dbReference type="ARBA" id="ARBA00004651"/>
    </source>
</evidence>
<name>Q6NBZ3_RHOPA</name>
<dbReference type="InterPro" id="IPR013525">
    <property type="entry name" value="ABC2_TM"/>
</dbReference>
<dbReference type="Gene3D" id="3.40.1710.10">
    <property type="entry name" value="abc type-2 transporter like domain"/>
    <property type="match status" value="1"/>
</dbReference>
<evidence type="ECO:0000256" key="3">
    <source>
        <dbReference type="ARBA" id="ARBA00022448"/>
    </source>
</evidence>
<evidence type="ECO:0000256" key="5">
    <source>
        <dbReference type="ARBA" id="ARBA00022692"/>
    </source>
</evidence>
<evidence type="ECO:0000259" key="9">
    <source>
        <dbReference type="PROSITE" id="PS51012"/>
    </source>
</evidence>
<accession>Q6NBZ3</accession>
<gene>
    <name evidence="10" type="ordered locus">RPA0683</name>
</gene>
<sequence>MTMGSMLRHIYRLTGKELRSLWADPILLGFIVYVFTVAIYTIATGAKLEVEAARVAVVDEDHSELSRRIAAAMLPPLFRAAEPIAPSEIDSSMDTGRYVFVVEIPPKFESDALSGKKPTLQIDVDATAMAIAGNGAVDIQNIVLRETAAYLRKDSGSTDTPVNLVMHAKFNPNLNSAWFTSVMQVINNIATLSIILTGAALIRERERGTIEHLLVMPVRPLDIMLSKIIANGAVIVIAALLSLQFMVKGVLGVPIIGSVPLFTFGMVLFMFSVTALGLLLATYARTMPQFGLLAIPVIVILYLLSGASTPIETMPPWLQFVMQFTPNTQFVSFSQAVLYRGAGLDLVWRQLLALLVIGVVTLAICRIRFAKTISAQD</sequence>
<keyword evidence="6 8" id="KW-1133">Transmembrane helix</keyword>
<keyword evidence="4" id="KW-1003">Cell membrane</keyword>
<organism evidence="10">
    <name type="scientific">Rhodopseudomonas palustris (strain ATCC BAA-98 / CGA009)</name>
    <dbReference type="NCBI Taxonomy" id="258594"/>
    <lineage>
        <taxon>Bacteria</taxon>
        <taxon>Pseudomonadati</taxon>
        <taxon>Pseudomonadota</taxon>
        <taxon>Alphaproteobacteria</taxon>
        <taxon>Hyphomicrobiales</taxon>
        <taxon>Nitrobacteraceae</taxon>
        <taxon>Rhodopseudomonas</taxon>
    </lineage>
</organism>
<evidence type="ECO:0000313" key="10">
    <source>
        <dbReference type="EMBL" id="CAE26127.1"/>
    </source>
</evidence>
<feature type="transmembrane region" description="Helical" evidence="8">
    <location>
        <begin position="223"/>
        <end position="247"/>
    </location>
</feature>
<dbReference type="HOGENOM" id="CLU_039483_8_1_5"/>
<keyword evidence="3" id="KW-0813">Transport</keyword>
<dbReference type="PROSITE" id="PS51012">
    <property type="entry name" value="ABC_TM2"/>
    <property type="match status" value="1"/>
</dbReference>
<evidence type="ECO:0000256" key="8">
    <source>
        <dbReference type="SAM" id="Phobius"/>
    </source>
</evidence>
<dbReference type="InterPro" id="IPR051449">
    <property type="entry name" value="ABC-2_transporter_component"/>
</dbReference>
<feature type="transmembrane region" description="Helical" evidence="8">
    <location>
        <begin position="290"/>
        <end position="311"/>
    </location>
</feature>
<feature type="transmembrane region" description="Helical" evidence="8">
    <location>
        <begin position="177"/>
        <end position="202"/>
    </location>
</feature>
<dbReference type="AlphaFoldDB" id="Q6NBZ3"/>
<feature type="transmembrane region" description="Helical" evidence="8">
    <location>
        <begin position="21"/>
        <end position="43"/>
    </location>
</feature>
<dbReference type="PANTHER" id="PTHR30294">
    <property type="entry name" value="MEMBRANE COMPONENT OF ABC TRANSPORTER YHHJ-RELATED"/>
    <property type="match status" value="1"/>
</dbReference>
<dbReference type="InterPro" id="IPR047817">
    <property type="entry name" value="ABC2_TM_bact-type"/>
</dbReference>
<feature type="domain" description="ABC transmembrane type-2" evidence="9">
    <location>
        <begin position="146"/>
        <end position="372"/>
    </location>
</feature>
<comment type="subcellular location">
    <subcellularLocation>
        <location evidence="1">Cell membrane</location>
        <topology evidence="1">Multi-pass membrane protein</topology>
    </subcellularLocation>
</comment>
<protein>
    <submittedName>
        <fullName evidence="10">Possible ABC transporter permease component</fullName>
    </submittedName>
</protein>
<dbReference type="EMBL" id="BX572595">
    <property type="protein sequence ID" value="CAE26127.1"/>
    <property type="molecule type" value="Genomic_DNA"/>
</dbReference>
<keyword evidence="5 8" id="KW-0812">Transmembrane</keyword>
<feature type="transmembrane region" description="Helical" evidence="8">
    <location>
        <begin position="347"/>
        <end position="365"/>
    </location>
</feature>
<comment type="similarity">
    <text evidence="2">Belongs to the ABC-2 integral membrane protein family.</text>
</comment>
<dbReference type="PANTHER" id="PTHR30294:SF47">
    <property type="entry name" value="INNER MEMBRANE TRANSPORT PERMEASE YHHJ"/>
    <property type="match status" value="1"/>
</dbReference>
<feature type="transmembrane region" description="Helical" evidence="8">
    <location>
        <begin position="259"/>
        <end position="283"/>
    </location>
</feature>
<evidence type="ECO:0000256" key="6">
    <source>
        <dbReference type="ARBA" id="ARBA00022989"/>
    </source>
</evidence>
<dbReference type="Pfam" id="PF12698">
    <property type="entry name" value="ABC2_membrane_3"/>
    <property type="match status" value="1"/>
</dbReference>
<dbReference type="STRING" id="258594.RPA0683"/>
<evidence type="ECO:0000256" key="4">
    <source>
        <dbReference type="ARBA" id="ARBA00022475"/>
    </source>
</evidence>